<evidence type="ECO:0000256" key="1">
    <source>
        <dbReference type="SAM" id="MobiDB-lite"/>
    </source>
</evidence>
<dbReference type="AlphaFoldDB" id="A0A540LZC3"/>
<reference evidence="2 3" key="1">
    <citation type="journal article" date="2019" name="G3 (Bethesda)">
        <title>Sequencing of a Wild Apple (Malus baccata) Genome Unravels the Differences Between Cultivated and Wild Apple Species Regarding Disease Resistance and Cold Tolerance.</title>
        <authorList>
            <person name="Chen X."/>
        </authorList>
    </citation>
    <scope>NUCLEOTIDE SEQUENCE [LARGE SCALE GENOMIC DNA]</scope>
    <source>
        <strain evidence="3">cv. Shandingzi</strain>
        <tissue evidence="2">Leaves</tissue>
    </source>
</reference>
<keyword evidence="3" id="KW-1185">Reference proteome</keyword>
<protein>
    <submittedName>
        <fullName evidence="2">Uncharacterized protein</fullName>
    </submittedName>
</protein>
<proteinExistence type="predicted"/>
<organism evidence="2 3">
    <name type="scientific">Malus baccata</name>
    <name type="common">Siberian crab apple</name>
    <name type="synonym">Pyrus baccata</name>
    <dbReference type="NCBI Taxonomy" id="106549"/>
    <lineage>
        <taxon>Eukaryota</taxon>
        <taxon>Viridiplantae</taxon>
        <taxon>Streptophyta</taxon>
        <taxon>Embryophyta</taxon>
        <taxon>Tracheophyta</taxon>
        <taxon>Spermatophyta</taxon>
        <taxon>Magnoliopsida</taxon>
        <taxon>eudicotyledons</taxon>
        <taxon>Gunneridae</taxon>
        <taxon>Pentapetalae</taxon>
        <taxon>rosids</taxon>
        <taxon>fabids</taxon>
        <taxon>Rosales</taxon>
        <taxon>Rosaceae</taxon>
        <taxon>Amygdaloideae</taxon>
        <taxon>Maleae</taxon>
        <taxon>Malus</taxon>
    </lineage>
</organism>
<comment type="caution">
    <text evidence="2">The sequence shown here is derived from an EMBL/GenBank/DDBJ whole genome shotgun (WGS) entry which is preliminary data.</text>
</comment>
<sequence length="96" mass="11794">MQASLYKKTQKHPNREKLKERERSIREREWPTHPLHPRLSRSLVLLGPPNPHHLHPRLPRRRPRPLRVWRHRHPRIPLQLLPHGWRPRGAPRHNRT</sequence>
<dbReference type="EMBL" id="VIEB01000408">
    <property type="protein sequence ID" value="TQD91851.1"/>
    <property type="molecule type" value="Genomic_DNA"/>
</dbReference>
<feature type="region of interest" description="Disordered" evidence="1">
    <location>
        <begin position="1"/>
        <end position="33"/>
    </location>
</feature>
<accession>A0A540LZC3</accession>
<dbReference type="Proteomes" id="UP000315295">
    <property type="component" value="Unassembled WGS sequence"/>
</dbReference>
<gene>
    <name evidence="2" type="ORF">C1H46_022561</name>
</gene>
<evidence type="ECO:0000313" key="3">
    <source>
        <dbReference type="Proteomes" id="UP000315295"/>
    </source>
</evidence>
<feature type="compositionally biased region" description="Basic and acidic residues" evidence="1">
    <location>
        <begin position="13"/>
        <end position="31"/>
    </location>
</feature>
<name>A0A540LZC3_MALBA</name>
<evidence type="ECO:0000313" key="2">
    <source>
        <dbReference type="EMBL" id="TQD91851.1"/>
    </source>
</evidence>